<dbReference type="InterPro" id="IPR002201">
    <property type="entry name" value="Glyco_trans_9"/>
</dbReference>
<dbReference type="Gene3D" id="3.40.50.2000">
    <property type="entry name" value="Glycogen Phosphorylase B"/>
    <property type="match status" value="2"/>
</dbReference>
<reference evidence="3" key="1">
    <citation type="journal article" date="2021" name="PeerJ">
        <title>Extensive microbial diversity within the chicken gut microbiome revealed by metagenomics and culture.</title>
        <authorList>
            <person name="Gilroy R."/>
            <person name="Ravi A."/>
            <person name="Getino M."/>
            <person name="Pursley I."/>
            <person name="Horton D.L."/>
            <person name="Alikhan N.F."/>
            <person name="Baker D."/>
            <person name="Gharbi K."/>
            <person name="Hall N."/>
            <person name="Watson M."/>
            <person name="Adriaenssens E.M."/>
            <person name="Foster-Nyarko E."/>
            <person name="Jarju S."/>
            <person name="Secka A."/>
            <person name="Antonio M."/>
            <person name="Oren A."/>
            <person name="Chaudhuri R.R."/>
            <person name="La Ragione R."/>
            <person name="Hildebrand F."/>
            <person name="Pallen M.J."/>
        </authorList>
    </citation>
    <scope>NUCLEOTIDE SEQUENCE</scope>
    <source>
        <strain evidence="3">CHK169-11906</strain>
    </source>
</reference>
<name>A0A9D2L3Q3_9BACT</name>
<organism evidence="3 4">
    <name type="scientific">Candidatus Alistipes avicola</name>
    <dbReference type="NCBI Taxonomy" id="2838432"/>
    <lineage>
        <taxon>Bacteria</taxon>
        <taxon>Pseudomonadati</taxon>
        <taxon>Bacteroidota</taxon>
        <taxon>Bacteroidia</taxon>
        <taxon>Bacteroidales</taxon>
        <taxon>Rikenellaceae</taxon>
        <taxon>Alistipes</taxon>
    </lineage>
</organism>
<evidence type="ECO:0000256" key="1">
    <source>
        <dbReference type="ARBA" id="ARBA00022676"/>
    </source>
</evidence>
<keyword evidence="2" id="KW-0808">Transferase</keyword>
<dbReference type="GO" id="GO:0005829">
    <property type="term" value="C:cytosol"/>
    <property type="evidence" value="ECO:0007669"/>
    <property type="project" value="TreeGrafter"/>
</dbReference>
<proteinExistence type="predicted"/>
<dbReference type="AlphaFoldDB" id="A0A9D2L3Q3"/>
<dbReference type="Proteomes" id="UP000824259">
    <property type="component" value="Unassembled WGS sequence"/>
</dbReference>
<sequence length="341" mass="37678">MPRKNRLPRHLLVIRTSAMGDVAMLPHALRAFREVYPDVKITVATKALFHPFFEGLDVEFLDIDTKGAHHGIRGALRFAREAADRGVDAVADTHNVLRSKIIRMALWLRGLPAAAIRKGRMAKRRRLNGGVKSAAPLKHTVVRYCDVLRRLGFDFPDPAPARKKSRPNPMGEKQGIWVGFAPFSAQKGKTYPEALSEEAIRLLSERFDRVFIHGGGGAEADFAHRMEGCLANVTALNGKVRLGDEMNLISNLDCVVTMDSLVMHMASLVATPIVSVWGATHPALGFLGYGFGPEGVLQLDMDCRPCSVYGKKPCKWGDYRCITGVTPQMILDRVEKIVAEK</sequence>
<reference evidence="3" key="2">
    <citation type="submission" date="2021-04" db="EMBL/GenBank/DDBJ databases">
        <authorList>
            <person name="Gilroy R."/>
        </authorList>
    </citation>
    <scope>NUCLEOTIDE SEQUENCE</scope>
    <source>
        <strain evidence="3">CHK169-11906</strain>
    </source>
</reference>
<dbReference type="EMBL" id="DWYR01000003">
    <property type="protein sequence ID" value="HJA98095.1"/>
    <property type="molecule type" value="Genomic_DNA"/>
</dbReference>
<protein>
    <submittedName>
        <fullName evidence="3">Glycosyltransferase family 9 protein</fullName>
    </submittedName>
</protein>
<dbReference type="GO" id="GO:0009244">
    <property type="term" value="P:lipopolysaccharide core region biosynthetic process"/>
    <property type="evidence" value="ECO:0007669"/>
    <property type="project" value="TreeGrafter"/>
</dbReference>
<accession>A0A9D2L3Q3</accession>
<evidence type="ECO:0000256" key="2">
    <source>
        <dbReference type="ARBA" id="ARBA00022679"/>
    </source>
</evidence>
<dbReference type="InterPro" id="IPR051199">
    <property type="entry name" value="LPS_LOS_Heptosyltrfase"/>
</dbReference>
<dbReference type="SUPFAM" id="SSF53756">
    <property type="entry name" value="UDP-Glycosyltransferase/glycogen phosphorylase"/>
    <property type="match status" value="1"/>
</dbReference>
<dbReference type="PANTHER" id="PTHR30160">
    <property type="entry name" value="TETRAACYLDISACCHARIDE 4'-KINASE-RELATED"/>
    <property type="match status" value="1"/>
</dbReference>
<keyword evidence="1" id="KW-0328">Glycosyltransferase</keyword>
<evidence type="ECO:0000313" key="4">
    <source>
        <dbReference type="Proteomes" id="UP000824259"/>
    </source>
</evidence>
<evidence type="ECO:0000313" key="3">
    <source>
        <dbReference type="EMBL" id="HJA98095.1"/>
    </source>
</evidence>
<dbReference type="CDD" id="cd03789">
    <property type="entry name" value="GT9_LPS_heptosyltransferase"/>
    <property type="match status" value="1"/>
</dbReference>
<comment type="caution">
    <text evidence="3">The sequence shown here is derived from an EMBL/GenBank/DDBJ whole genome shotgun (WGS) entry which is preliminary data.</text>
</comment>
<gene>
    <name evidence="3" type="ORF">H9779_00620</name>
</gene>
<dbReference type="Pfam" id="PF01075">
    <property type="entry name" value="Glyco_transf_9"/>
    <property type="match status" value="1"/>
</dbReference>
<dbReference type="PANTHER" id="PTHR30160:SF22">
    <property type="entry name" value="LIPOPOLYSACCHARIDE CORE BIOSYNTHESIS PROTEIN"/>
    <property type="match status" value="1"/>
</dbReference>
<dbReference type="GO" id="GO:0008713">
    <property type="term" value="F:ADP-heptose-lipopolysaccharide heptosyltransferase activity"/>
    <property type="evidence" value="ECO:0007669"/>
    <property type="project" value="TreeGrafter"/>
</dbReference>